<gene>
    <name evidence="3" type="ORF">MNB_SUP05-SYMBIONT-5-1460</name>
</gene>
<dbReference type="EMBL" id="FPHZ01000028">
    <property type="protein sequence ID" value="SFV87520.1"/>
    <property type="molecule type" value="Genomic_DNA"/>
</dbReference>
<accession>A0A1W1E0M9</accession>
<feature type="compositionally biased region" description="Basic and acidic residues" evidence="1">
    <location>
        <begin position="228"/>
        <end position="249"/>
    </location>
</feature>
<dbReference type="AlphaFoldDB" id="A0A1W1E0M9"/>
<evidence type="ECO:0000256" key="1">
    <source>
        <dbReference type="SAM" id="MobiDB-lite"/>
    </source>
</evidence>
<proteinExistence type="predicted"/>
<evidence type="ECO:0000259" key="2">
    <source>
        <dbReference type="Pfam" id="PF13643"/>
    </source>
</evidence>
<feature type="region of interest" description="Disordered" evidence="1">
    <location>
        <begin position="227"/>
        <end position="249"/>
    </location>
</feature>
<dbReference type="InterPro" id="IPR025285">
    <property type="entry name" value="DUF4145"/>
</dbReference>
<organism evidence="3">
    <name type="scientific">hydrothermal vent metagenome</name>
    <dbReference type="NCBI Taxonomy" id="652676"/>
    <lineage>
        <taxon>unclassified sequences</taxon>
        <taxon>metagenomes</taxon>
        <taxon>ecological metagenomes</taxon>
    </lineage>
</organism>
<protein>
    <submittedName>
        <fullName evidence="3">Phage protein</fullName>
    </submittedName>
</protein>
<feature type="domain" description="DUF4145" evidence="2">
    <location>
        <begin position="111"/>
        <end position="198"/>
    </location>
</feature>
<reference evidence="3" key="1">
    <citation type="submission" date="2016-10" db="EMBL/GenBank/DDBJ databases">
        <authorList>
            <person name="de Groot N.N."/>
        </authorList>
    </citation>
    <scope>NUCLEOTIDE SEQUENCE</scope>
</reference>
<dbReference type="Pfam" id="PF13643">
    <property type="entry name" value="DUF4145"/>
    <property type="match status" value="1"/>
</dbReference>
<name>A0A1W1E0M9_9ZZZZ</name>
<sequence>MSVKFNWSCPYCNRDSTITDSNFSEDVHRYNQDNKDGESAIITTVITCPNENCKEYTIKGTLQSYYWKKTFSGNTLEISPDVRLEWSMKPNSMAKQFPSYIPKAITTDYEEACLIKELSPKASATLSRRCLQGIIRDFHKVNKGRLVDEIKAIEKKVDPVTWQAIDAVRSIGNIGAHMEKDINLIIDVEPKEAQLLIGLIEILIKDWYVAKHERQQHLESIIGVADTKAAEKKSNKSSNSDDEKAAASS</sequence>
<evidence type="ECO:0000313" key="3">
    <source>
        <dbReference type="EMBL" id="SFV87520.1"/>
    </source>
</evidence>